<protein>
    <submittedName>
        <fullName evidence="1">Uncharacterized protein</fullName>
    </submittedName>
</protein>
<dbReference type="AlphaFoldDB" id="A0A4C1YEA8"/>
<proteinExistence type="predicted"/>
<dbReference type="Proteomes" id="UP000299102">
    <property type="component" value="Unassembled WGS sequence"/>
</dbReference>
<evidence type="ECO:0000313" key="1">
    <source>
        <dbReference type="EMBL" id="GBP74368.1"/>
    </source>
</evidence>
<name>A0A4C1YEA8_EUMVA</name>
<organism evidence="1 2">
    <name type="scientific">Eumeta variegata</name>
    <name type="common">Bagworm moth</name>
    <name type="synonym">Eumeta japonica</name>
    <dbReference type="NCBI Taxonomy" id="151549"/>
    <lineage>
        <taxon>Eukaryota</taxon>
        <taxon>Metazoa</taxon>
        <taxon>Ecdysozoa</taxon>
        <taxon>Arthropoda</taxon>
        <taxon>Hexapoda</taxon>
        <taxon>Insecta</taxon>
        <taxon>Pterygota</taxon>
        <taxon>Neoptera</taxon>
        <taxon>Endopterygota</taxon>
        <taxon>Lepidoptera</taxon>
        <taxon>Glossata</taxon>
        <taxon>Ditrysia</taxon>
        <taxon>Tineoidea</taxon>
        <taxon>Psychidae</taxon>
        <taxon>Oiketicinae</taxon>
        <taxon>Eumeta</taxon>
    </lineage>
</organism>
<sequence length="251" mass="29114">MIDTAQSDDRRSSLDDVRGGVRLLNASETEILKSVHKKSARMRDAERRKINYMIIRRVLCAVARPNLWYWVRTEFVSKHLSGLESRNNFQNALVANYSPRTTVQYNTVYCRLVRRLFTWKNIHRRWPSFGSPDDFHWYPTAAHEPDQVVRLPIGWLPHATTSIQFVVIIQKPFFLSEKPRYSRVTSRLERNHSRHGIREVMSGSRDLARIERSGSTAERDVDAAVRGCEEGDAIALTMYTIVHIVKAITSF</sequence>
<keyword evidence="2" id="KW-1185">Reference proteome</keyword>
<reference evidence="1 2" key="1">
    <citation type="journal article" date="2019" name="Commun. Biol.">
        <title>The bagworm genome reveals a unique fibroin gene that provides high tensile strength.</title>
        <authorList>
            <person name="Kono N."/>
            <person name="Nakamura H."/>
            <person name="Ohtoshi R."/>
            <person name="Tomita M."/>
            <person name="Numata K."/>
            <person name="Arakawa K."/>
        </authorList>
    </citation>
    <scope>NUCLEOTIDE SEQUENCE [LARGE SCALE GENOMIC DNA]</scope>
</reference>
<gene>
    <name evidence="1" type="ORF">EVAR_51552_1</name>
</gene>
<accession>A0A4C1YEA8</accession>
<dbReference type="EMBL" id="BGZK01001205">
    <property type="protein sequence ID" value="GBP74368.1"/>
    <property type="molecule type" value="Genomic_DNA"/>
</dbReference>
<evidence type="ECO:0000313" key="2">
    <source>
        <dbReference type="Proteomes" id="UP000299102"/>
    </source>
</evidence>
<comment type="caution">
    <text evidence="1">The sequence shown here is derived from an EMBL/GenBank/DDBJ whole genome shotgun (WGS) entry which is preliminary data.</text>
</comment>